<dbReference type="Gene3D" id="3.20.20.80">
    <property type="entry name" value="Glycosidases"/>
    <property type="match status" value="1"/>
</dbReference>
<dbReference type="Pfam" id="PF02922">
    <property type="entry name" value="CBM_48"/>
    <property type="match status" value="1"/>
</dbReference>
<evidence type="ECO:0000256" key="4">
    <source>
        <dbReference type="SAM" id="MobiDB-lite"/>
    </source>
</evidence>
<evidence type="ECO:0000259" key="5">
    <source>
        <dbReference type="SMART" id="SM00642"/>
    </source>
</evidence>
<dbReference type="CDD" id="cd02856">
    <property type="entry name" value="E_set_GDE_Isoamylase_N"/>
    <property type="match status" value="1"/>
</dbReference>
<dbReference type="InterPro" id="IPR004193">
    <property type="entry name" value="Glyco_hydro_13_N"/>
</dbReference>
<dbReference type="InterPro" id="IPR017853">
    <property type="entry name" value="GH"/>
</dbReference>
<evidence type="ECO:0000256" key="2">
    <source>
        <dbReference type="ARBA" id="ARBA00022801"/>
    </source>
</evidence>
<dbReference type="InterPro" id="IPR044505">
    <property type="entry name" value="GlgX_Isoamylase_N_E_set"/>
</dbReference>
<dbReference type="CDD" id="cd11326">
    <property type="entry name" value="AmyAc_Glg_debranch"/>
    <property type="match status" value="1"/>
</dbReference>
<dbReference type="InterPro" id="IPR011837">
    <property type="entry name" value="Glycogen_debranch_GlgX"/>
</dbReference>
<feature type="region of interest" description="Disordered" evidence="4">
    <location>
        <begin position="479"/>
        <end position="498"/>
    </location>
</feature>
<dbReference type="Gene3D" id="2.60.40.10">
    <property type="entry name" value="Immunoglobulins"/>
    <property type="match status" value="1"/>
</dbReference>
<dbReference type="RefSeq" id="WP_248955273.1">
    <property type="nucleotide sequence ID" value="NZ_JAKIKU010000003.1"/>
</dbReference>
<dbReference type="InterPro" id="IPR014756">
    <property type="entry name" value="Ig_E-set"/>
</dbReference>
<keyword evidence="7" id="KW-1185">Reference proteome</keyword>
<gene>
    <name evidence="6" type="primary">glgX</name>
    <name evidence="6" type="ORF">L2737_07050</name>
</gene>
<dbReference type="SMART" id="SM00642">
    <property type="entry name" value="Aamy"/>
    <property type="match status" value="1"/>
</dbReference>
<accession>A0ABT0KMM2</accession>
<reference evidence="6 7" key="1">
    <citation type="submission" date="2022-01" db="EMBL/GenBank/DDBJ databases">
        <title>Whole genome-based taxonomy of the Shewanellaceae.</title>
        <authorList>
            <person name="Martin-Rodriguez A.J."/>
        </authorList>
    </citation>
    <scope>NUCLEOTIDE SEQUENCE [LARGE SCALE GENOMIC DNA]</scope>
    <source>
        <strain evidence="6 7">DSM 24955</strain>
    </source>
</reference>
<dbReference type="Pfam" id="PF00128">
    <property type="entry name" value="Alpha-amylase"/>
    <property type="match status" value="1"/>
</dbReference>
<keyword evidence="3" id="KW-0326">Glycosidase</keyword>
<evidence type="ECO:0000256" key="3">
    <source>
        <dbReference type="ARBA" id="ARBA00023295"/>
    </source>
</evidence>
<dbReference type="SUPFAM" id="SSF81296">
    <property type="entry name" value="E set domains"/>
    <property type="match status" value="1"/>
</dbReference>
<dbReference type="Proteomes" id="UP001202134">
    <property type="component" value="Unassembled WGS sequence"/>
</dbReference>
<dbReference type="Gene3D" id="2.60.40.1180">
    <property type="entry name" value="Golgi alpha-mannosidase II"/>
    <property type="match status" value="1"/>
</dbReference>
<dbReference type="InterPro" id="IPR013783">
    <property type="entry name" value="Ig-like_fold"/>
</dbReference>
<feature type="domain" description="Glycosyl hydrolase family 13 catalytic" evidence="5">
    <location>
        <begin position="173"/>
        <end position="577"/>
    </location>
</feature>
<sequence>MSYAKSQQLLESVATGSPYPLGSSVDDNGVNFSLFSAHATKVVLCIFDQYGLNEQQFVLPQKTRQIWHGYLEGLTAGTLYGYRVYGPYQPMLGHRFNHHKLLLDPYAKQLLGELEPNDANYGYALDSSESDLSFCDIDNANFMPKCVVIDDRALKQKTIKRPNIPLEQTIIYETHVKGFSVLNHEVDDEIKGTFAGLASKSSIQYLSQLGVNCIELLPVQSFFNEPFLIEKNLSNYWGYNSIGFFAPNPSYLSGDSITEFRDMVDAFHEANIEVILDVVYNHTAEGNRLGPTLSFRGIDNASYYRLVSNDQRLYINDTGCGNTFNSNHPQVLQLIMDSLRYWVEVMGVDGFRFDLASCLGRETYGFDPGCGFFDAISQDPVLCQVKLIAEPWDIGPGGYQLGNYPIAFSEWNDRYRDTMRRFWRGDNGMLPEFARRFHGSGDFFEHHGRSPSASINFITSHDGFTLHDVVSFQQRHNLDNGEDNRDGHHENLSHNYGVEGQTDDGDILQIRSRQQRNLLTTLMLSQGVPMLLSGDEMGHSQQGNNNAYCQDNRICWIDWQNIDWPLVEFTAELIKLRKRFPALCHREFIHQPEDQNDNGFIWYSRHGEPMVKRQWSEFEARTLAVVLTCETLPPYQHPQALLLLLNADEQSQQFVLPIIEGFSQWQPLINTQQLANSDIESLLAKNKVKVAVTTIDDGASEQVVEPSYACSYQLTLLGRSLMLFHACEQQNE</sequence>
<proteinExistence type="inferred from homology"/>
<organism evidence="6 7">
    <name type="scientific">Shewanella electrodiphila</name>
    <dbReference type="NCBI Taxonomy" id="934143"/>
    <lineage>
        <taxon>Bacteria</taxon>
        <taxon>Pseudomonadati</taxon>
        <taxon>Pseudomonadota</taxon>
        <taxon>Gammaproteobacteria</taxon>
        <taxon>Alteromonadales</taxon>
        <taxon>Shewanellaceae</taxon>
        <taxon>Shewanella</taxon>
    </lineage>
</organism>
<dbReference type="InterPro" id="IPR006047">
    <property type="entry name" value="GH13_cat_dom"/>
</dbReference>
<name>A0ABT0KMM2_9GAMM</name>
<comment type="caution">
    <text evidence="6">The sequence shown here is derived from an EMBL/GenBank/DDBJ whole genome shotgun (WGS) entry which is preliminary data.</text>
</comment>
<comment type="similarity">
    <text evidence="1">Belongs to the glycosyl hydrolase 13 family.</text>
</comment>
<dbReference type="SUPFAM" id="SSF51011">
    <property type="entry name" value="Glycosyl hydrolase domain"/>
    <property type="match status" value="1"/>
</dbReference>
<dbReference type="SUPFAM" id="SSF51445">
    <property type="entry name" value="(Trans)glycosidases"/>
    <property type="match status" value="1"/>
</dbReference>
<protein>
    <submittedName>
        <fullName evidence="6">Glycogen debranching protein GlgX</fullName>
    </submittedName>
</protein>
<keyword evidence="2" id="KW-0378">Hydrolase</keyword>
<evidence type="ECO:0000256" key="1">
    <source>
        <dbReference type="ARBA" id="ARBA00008061"/>
    </source>
</evidence>
<dbReference type="InterPro" id="IPR013780">
    <property type="entry name" value="Glyco_hydro_b"/>
</dbReference>
<dbReference type="PANTHER" id="PTHR43002">
    <property type="entry name" value="GLYCOGEN DEBRANCHING ENZYME"/>
    <property type="match status" value="1"/>
</dbReference>
<evidence type="ECO:0000313" key="6">
    <source>
        <dbReference type="EMBL" id="MCL1045088.1"/>
    </source>
</evidence>
<dbReference type="NCBIfam" id="TIGR02100">
    <property type="entry name" value="glgX_debranch"/>
    <property type="match status" value="1"/>
</dbReference>
<feature type="compositionally biased region" description="Basic and acidic residues" evidence="4">
    <location>
        <begin position="479"/>
        <end position="492"/>
    </location>
</feature>
<evidence type="ECO:0000313" key="7">
    <source>
        <dbReference type="Proteomes" id="UP001202134"/>
    </source>
</evidence>
<dbReference type="EMBL" id="JAKIKU010000003">
    <property type="protein sequence ID" value="MCL1045088.1"/>
    <property type="molecule type" value="Genomic_DNA"/>
</dbReference>